<dbReference type="PROSITE" id="PS51880">
    <property type="entry name" value="TGS"/>
    <property type="match status" value="1"/>
</dbReference>
<feature type="region of interest" description="Disordered" evidence="14">
    <location>
        <begin position="718"/>
        <end position="740"/>
    </location>
</feature>
<evidence type="ECO:0000256" key="14">
    <source>
        <dbReference type="SAM" id="MobiDB-lite"/>
    </source>
</evidence>
<keyword evidence="8 13" id="KW-0067">ATP-binding</keyword>
<evidence type="ECO:0000256" key="7">
    <source>
        <dbReference type="ARBA" id="ARBA00022833"/>
    </source>
</evidence>
<dbReference type="InterPro" id="IPR012676">
    <property type="entry name" value="TGS-like"/>
</dbReference>
<dbReference type="Pfam" id="PF02824">
    <property type="entry name" value="TGS"/>
    <property type="match status" value="1"/>
</dbReference>
<dbReference type="CDD" id="cd00860">
    <property type="entry name" value="ThrRS_anticodon"/>
    <property type="match status" value="1"/>
</dbReference>
<dbReference type="Gene3D" id="3.10.20.30">
    <property type="match status" value="1"/>
</dbReference>
<dbReference type="PROSITE" id="PS50862">
    <property type="entry name" value="AA_TRNA_LIGASE_II"/>
    <property type="match status" value="1"/>
</dbReference>
<dbReference type="SUPFAM" id="SSF81271">
    <property type="entry name" value="TGS-like"/>
    <property type="match status" value="1"/>
</dbReference>
<keyword evidence="4 13" id="KW-0436">Ligase</keyword>
<dbReference type="GO" id="GO:0005524">
    <property type="term" value="F:ATP binding"/>
    <property type="evidence" value="ECO:0007669"/>
    <property type="project" value="UniProtKB-UniRule"/>
</dbReference>
<dbReference type="Gene3D" id="3.30.980.10">
    <property type="entry name" value="Threonyl-trna Synthetase, Chain A, domain 2"/>
    <property type="match status" value="1"/>
</dbReference>
<dbReference type="Pfam" id="PF07973">
    <property type="entry name" value="tRNA_SAD"/>
    <property type="match status" value="1"/>
</dbReference>
<dbReference type="InterPro" id="IPR047246">
    <property type="entry name" value="ThrRS_anticodon"/>
</dbReference>
<evidence type="ECO:0000256" key="10">
    <source>
        <dbReference type="ARBA" id="ARBA00022917"/>
    </source>
</evidence>
<evidence type="ECO:0000313" key="18">
    <source>
        <dbReference type="Proteomes" id="UP000315349"/>
    </source>
</evidence>
<evidence type="ECO:0000256" key="13">
    <source>
        <dbReference type="HAMAP-Rule" id="MF_00184"/>
    </source>
</evidence>
<dbReference type="SMART" id="SM00863">
    <property type="entry name" value="tRNA_SAD"/>
    <property type="match status" value="1"/>
</dbReference>
<dbReference type="KEGG" id="peh:Spb1_07370"/>
<evidence type="ECO:0000256" key="3">
    <source>
        <dbReference type="ARBA" id="ARBA00022555"/>
    </source>
</evidence>
<dbReference type="GO" id="GO:0006435">
    <property type="term" value="P:threonyl-tRNA aminoacylation"/>
    <property type="evidence" value="ECO:0007669"/>
    <property type="project" value="UniProtKB-UniRule"/>
</dbReference>
<dbReference type="PANTHER" id="PTHR11451">
    <property type="entry name" value="THREONINE-TRNA LIGASE"/>
    <property type="match status" value="1"/>
</dbReference>
<dbReference type="InterPro" id="IPR002314">
    <property type="entry name" value="aa-tRNA-synt_IIb"/>
</dbReference>
<comment type="catalytic activity">
    <reaction evidence="12 13">
        <text>tRNA(Thr) + L-threonine + ATP = L-threonyl-tRNA(Thr) + AMP + diphosphate + H(+)</text>
        <dbReference type="Rhea" id="RHEA:24624"/>
        <dbReference type="Rhea" id="RHEA-COMP:9670"/>
        <dbReference type="Rhea" id="RHEA-COMP:9704"/>
        <dbReference type="ChEBI" id="CHEBI:15378"/>
        <dbReference type="ChEBI" id="CHEBI:30616"/>
        <dbReference type="ChEBI" id="CHEBI:33019"/>
        <dbReference type="ChEBI" id="CHEBI:57926"/>
        <dbReference type="ChEBI" id="CHEBI:78442"/>
        <dbReference type="ChEBI" id="CHEBI:78534"/>
        <dbReference type="ChEBI" id="CHEBI:456215"/>
        <dbReference type="EC" id="6.1.1.3"/>
    </reaction>
</comment>
<dbReference type="InterPro" id="IPR033728">
    <property type="entry name" value="ThrRS_core"/>
</dbReference>
<comment type="similarity">
    <text evidence="1 13">Belongs to the class-II aminoacyl-tRNA synthetase family.</text>
</comment>
<proteinExistence type="inferred from homology"/>
<dbReference type="InterPro" id="IPR012947">
    <property type="entry name" value="tRNA_SAD"/>
</dbReference>
<protein>
    <recommendedName>
        <fullName evidence="13">Threonine--tRNA ligase</fullName>
        <ecNumber evidence="13">6.1.1.3</ecNumber>
    </recommendedName>
    <alternativeName>
        <fullName evidence="13">Threonyl-tRNA synthetase</fullName>
        <shortName evidence="13">ThrRS</shortName>
    </alternativeName>
</protein>
<organism evidence="17 18">
    <name type="scientific">Planctopirus ephydatiae</name>
    <dbReference type="NCBI Taxonomy" id="2528019"/>
    <lineage>
        <taxon>Bacteria</taxon>
        <taxon>Pseudomonadati</taxon>
        <taxon>Planctomycetota</taxon>
        <taxon>Planctomycetia</taxon>
        <taxon>Planctomycetales</taxon>
        <taxon>Planctomycetaceae</taxon>
        <taxon>Planctopirus</taxon>
    </lineage>
</organism>
<keyword evidence="6 13" id="KW-0547">Nucleotide-binding</keyword>
<keyword evidence="2 13" id="KW-0963">Cytoplasm</keyword>
<feature type="domain" description="TGS" evidence="16">
    <location>
        <begin position="13"/>
        <end position="74"/>
    </location>
</feature>
<dbReference type="InterPro" id="IPR004095">
    <property type="entry name" value="TGS"/>
</dbReference>
<dbReference type="GO" id="GO:0004829">
    <property type="term" value="F:threonine-tRNA ligase activity"/>
    <property type="evidence" value="ECO:0007669"/>
    <property type="project" value="UniProtKB-UniRule"/>
</dbReference>
<keyword evidence="5 13" id="KW-0479">Metal-binding</keyword>
<dbReference type="InterPro" id="IPR004154">
    <property type="entry name" value="Anticodon-bd"/>
</dbReference>
<dbReference type="GO" id="GO:0000049">
    <property type="term" value="F:tRNA binding"/>
    <property type="evidence" value="ECO:0007669"/>
    <property type="project" value="UniProtKB-KW"/>
</dbReference>
<feature type="binding site" evidence="13">
    <location>
        <position position="464"/>
    </location>
    <ligand>
        <name>Zn(2+)</name>
        <dbReference type="ChEBI" id="CHEBI:29105"/>
        <note>catalytic</note>
    </ligand>
</feature>
<dbReference type="Gene3D" id="3.40.50.800">
    <property type="entry name" value="Anticodon-binding domain"/>
    <property type="match status" value="1"/>
</dbReference>
<dbReference type="PRINTS" id="PR01047">
    <property type="entry name" value="TRNASYNTHTHR"/>
</dbReference>
<dbReference type="Gene3D" id="3.30.54.20">
    <property type="match status" value="1"/>
</dbReference>
<comment type="subunit">
    <text evidence="13">Homodimer.</text>
</comment>
<evidence type="ECO:0000256" key="6">
    <source>
        <dbReference type="ARBA" id="ARBA00022741"/>
    </source>
</evidence>
<evidence type="ECO:0000256" key="9">
    <source>
        <dbReference type="ARBA" id="ARBA00022884"/>
    </source>
</evidence>
<keyword evidence="11 13" id="KW-0030">Aminoacyl-tRNA synthetase</keyword>
<name>A0A518GK26_9PLAN</name>
<dbReference type="CDD" id="cd00771">
    <property type="entry name" value="ThrRS_core"/>
    <property type="match status" value="1"/>
</dbReference>
<comment type="cofactor">
    <cofactor evidence="13">
        <name>Zn(2+)</name>
        <dbReference type="ChEBI" id="CHEBI:29105"/>
    </cofactor>
    <text evidence="13">Binds 1 zinc ion per subunit.</text>
</comment>
<dbReference type="InterPro" id="IPR036621">
    <property type="entry name" value="Anticodon-bd_dom_sf"/>
</dbReference>
<evidence type="ECO:0000313" key="17">
    <source>
        <dbReference type="EMBL" id="QDV28871.1"/>
    </source>
</evidence>
<keyword evidence="7 13" id="KW-0862">Zinc</keyword>
<dbReference type="CDD" id="cd01667">
    <property type="entry name" value="TGS_ThrRS"/>
    <property type="match status" value="1"/>
</dbReference>
<evidence type="ECO:0000259" key="15">
    <source>
        <dbReference type="PROSITE" id="PS50862"/>
    </source>
</evidence>
<feature type="binding site" evidence="13">
    <location>
        <position position="413"/>
    </location>
    <ligand>
        <name>Zn(2+)</name>
        <dbReference type="ChEBI" id="CHEBI:29105"/>
        <note>catalytic</note>
    </ligand>
</feature>
<dbReference type="SUPFAM" id="SSF55186">
    <property type="entry name" value="ThrRS/AlaRS common domain"/>
    <property type="match status" value="1"/>
</dbReference>
<dbReference type="GO" id="GO:0005737">
    <property type="term" value="C:cytoplasm"/>
    <property type="evidence" value="ECO:0007669"/>
    <property type="project" value="UniProtKB-SubCell"/>
</dbReference>
<keyword evidence="10 13" id="KW-0648">Protein biosynthesis</keyword>
<feature type="domain" description="Aminoacyl-transfer RNA synthetases class-II family profile" evidence="15">
    <location>
        <begin position="287"/>
        <end position="616"/>
    </location>
</feature>
<reference evidence="17 18" key="1">
    <citation type="submission" date="2019-02" db="EMBL/GenBank/DDBJ databases">
        <title>Deep-cultivation of Planctomycetes and their phenomic and genomic characterization uncovers novel biology.</title>
        <authorList>
            <person name="Wiegand S."/>
            <person name="Jogler M."/>
            <person name="Boedeker C."/>
            <person name="Pinto D."/>
            <person name="Vollmers J."/>
            <person name="Rivas-Marin E."/>
            <person name="Kohn T."/>
            <person name="Peeters S.H."/>
            <person name="Heuer A."/>
            <person name="Rast P."/>
            <person name="Oberbeckmann S."/>
            <person name="Bunk B."/>
            <person name="Jeske O."/>
            <person name="Meyerdierks A."/>
            <person name="Storesund J.E."/>
            <person name="Kallscheuer N."/>
            <person name="Luecker S."/>
            <person name="Lage O.M."/>
            <person name="Pohl T."/>
            <person name="Merkel B.J."/>
            <person name="Hornburger P."/>
            <person name="Mueller R.-W."/>
            <person name="Bruemmer F."/>
            <person name="Labrenz M."/>
            <person name="Spormann A.M."/>
            <person name="Op den Camp H."/>
            <person name="Overmann J."/>
            <person name="Amann R."/>
            <person name="Jetten M.S.M."/>
            <person name="Mascher T."/>
            <person name="Medema M.H."/>
            <person name="Devos D.P."/>
            <person name="Kaster A.-K."/>
            <person name="Ovreas L."/>
            <person name="Rohde M."/>
            <person name="Galperin M.Y."/>
            <person name="Jogler C."/>
        </authorList>
    </citation>
    <scope>NUCLEOTIDE SEQUENCE [LARGE SCALE GENOMIC DNA]</scope>
    <source>
        <strain evidence="17 18">Spb1</strain>
    </source>
</reference>
<dbReference type="Pfam" id="PF03129">
    <property type="entry name" value="HGTP_anticodon"/>
    <property type="match status" value="1"/>
</dbReference>
<dbReference type="FunFam" id="3.40.50.800:FF:000001">
    <property type="entry name" value="Threonine--tRNA ligase"/>
    <property type="match status" value="1"/>
</dbReference>
<feature type="binding site" evidence="13">
    <location>
        <position position="593"/>
    </location>
    <ligand>
        <name>Zn(2+)</name>
        <dbReference type="ChEBI" id="CHEBI:29105"/>
        <note>catalytic</note>
    </ligand>
</feature>
<comment type="subcellular location">
    <subcellularLocation>
        <location evidence="13">Cytoplasm</location>
    </subcellularLocation>
</comment>
<dbReference type="InterPro" id="IPR012675">
    <property type="entry name" value="Beta-grasp_dom_sf"/>
</dbReference>
<evidence type="ECO:0000256" key="5">
    <source>
        <dbReference type="ARBA" id="ARBA00022723"/>
    </source>
</evidence>
<dbReference type="EC" id="6.1.1.3" evidence="13"/>
<keyword evidence="3 13" id="KW-0820">tRNA-binding</keyword>
<dbReference type="FunFam" id="3.30.930.10:FF:000002">
    <property type="entry name" value="Threonine--tRNA ligase"/>
    <property type="match status" value="1"/>
</dbReference>
<dbReference type="SUPFAM" id="SSF55681">
    <property type="entry name" value="Class II aaRS and biotin synthetases"/>
    <property type="match status" value="1"/>
</dbReference>
<dbReference type="AlphaFoldDB" id="A0A518GK26"/>
<dbReference type="SUPFAM" id="SSF52954">
    <property type="entry name" value="Class II aaRS ABD-related"/>
    <property type="match status" value="1"/>
</dbReference>
<accession>A0A518GK26</accession>
<dbReference type="Proteomes" id="UP000315349">
    <property type="component" value="Chromosome"/>
</dbReference>
<dbReference type="EMBL" id="CP036299">
    <property type="protein sequence ID" value="QDV28871.1"/>
    <property type="molecule type" value="Genomic_DNA"/>
</dbReference>
<evidence type="ECO:0000256" key="2">
    <source>
        <dbReference type="ARBA" id="ARBA00022490"/>
    </source>
</evidence>
<feature type="compositionally biased region" description="Polar residues" evidence="14">
    <location>
        <begin position="730"/>
        <end position="740"/>
    </location>
</feature>
<evidence type="ECO:0000256" key="1">
    <source>
        <dbReference type="ARBA" id="ARBA00008226"/>
    </source>
</evidence>
<gene>
    <name evidence="13 17" type="primary">thrS</name>
    <name evidence="17" type="ORF">Spb1_07370</name>
</gene>
<dbReference type="Pfam" id="PF00587">
    <property type="entry name" value="tRNA-synt_2b"/>
    <property type="match status" value="1"/>
</dbReference>
<dbReference type="PANTHER" id="PTHR11451:SF44">
    <property type="entry name" value="THREONINE--TRNA LIGASE, CHLOROPLASTIC_MITOCHONDRIAL 2"/>
    <property type="match status" value="1"/>
</dbReference>
<dbReference type="GO" id="GO:0046872">
    <property type="term" value="F:metal ion binding"/>
    <property type="evidence" value="ECO:0007669"/>
    <property type="project" value="UniProtKB-KW"/>
</dbReference>
<dbReference type="FunFam" id="3.30.980.10:FF:000005">
    <property type="entry name" value="Threonyl-tRNA synthetase, mitochondrial"/>
    <property type="match status" value="1"/>
</dbReference>
<dbReference type="InterPro" id="IPR045864">
    <property type="entry name" value="aa-tRNA-synth_II/BPL/LPL"/>
</dbReference>
<comment type="caution">
    <text evidence="13">Lacks conserved residue(s) required for the propagation of feature annotation.</text>
</comment>
<evidence type="ECO:0000256" key="11">
    <source>
        <dbReference type="ARBA" id="ARBA00023146"/>
    </source>
</evidence>
<dbReference type="InterPro" id="IPR006195">
    <property type="entry name" value="aa-tRNA-synth_II"/>
</dbReference>
<keyword evidence="9 13" id="KW-0694">RNA-binding</keyword>
<sequence>MHFNMIASGSAPSVVQIQLPDGSVKEFPGDVTPLAIAESISPRLAQAAIAARVGEKVTDLKRPVTETTDVQPVPVQILTEKDAASLGVLRHSCAHLMARAIMRVFPGVQLAFGPTTGNGYYYDLDLPHKLSEDDFARIEAEMQKLVEMAEPFERFITNRDEALAMLEGMGQKLKCEHIQSGLANEATVSFYRQGEFVDLCRGPHIPDAGRIKAFRLLSVAGAYWKGDASGQQLQRVYGTAWFSQKDLDAHLEQVNEAKRRDHRVLGKQLNLFSISPEVGAGLCLWLPKGATVRALLEEFIKGELLKRGYQPVYTPHIGRVELYETSGHFPYYRDSQFTPLYGHDGGQLVDFWIRKLQDGALSEADEKSLLASAKILGVEIPEYAAASGNLAKIEVLRTWEKQQERYLLKPMNCPHHAQIYKSMQRSYRDLPVRLAEFGTVYRHEQSGELNGMLRVRGLTQDDAHLFCTPEQVEEEFRATLQLVQFVLASVGLEDYRVQLSLRDPKSDKYVGSEENWQRAEASLRGVLTELNLPFTAREGEAAFYGPKADFMVKDCIGREWQLGTVQLDYNLPERFQLEYVGADNQAHRPVMIHRAPFGSMERFTGMLIEHFAGAFPLWLAPEQVRVLSISDKFEGYAREVEREFRAAGFRVTTDLRGAKINGKIRDAQIELIPYMLVVGGKDQENRTVSIRDRIEGDLGAVPLAEAIARLQQEVTEKRIRSVAKPAPAPATSNEGENYAD</sequence>
<evidence type="ECO:0000256" key="4">
    <source>
        <dbReference type="ARBA" id="ARBA00022598"/>
    </source>
</evidence>
<keyword evidence="18" id="KW-1185">Reference proteome</keyword>
<dbReference type="NCBIfam" id="TIGR00418">
    <property type="entry name" value="thrS"/>
    <property type="match status" value="1"/>
</dbReference>
<dbReference type="InterPro" id="IPR002320">
    <property type="entry name" value="Thr-tRNA-ligase_IIa"/>
</dbReference>
<dbReference type="InterPro" id="IPR018163">
    <property type="entry name" value="Thr/Ala-tRNA-synth_IIc_edit"/>
</dbReference>
<dbReference type="Gene3D" id="3.30.930.10">
    <property type="entry name" value="Bira Bifunctional Protein, Domain 2"/>
    <property type="match status" value="1"/>
</dbReference>
<evidence type="ECO:0000256" key="12">
    <source>
        <dbReference type="ARBA" id="ARBA00049515"/>
    </source>
</evidence>
<evidence type="ECO:0000259" key="16">
    <source>
        <dbReference type="PROSITE" id="PS51880"/>
    </source>
</evidence>
<dbReference type="HAMAP" id="MF_00184">
    <property type="entry name" value="Thr_tRNA_synth"/>
    <property type="match status" value="1"/>
</dbReference>
<evidence type="ECO:0000256" key="8">
    <source>
        <dbReference type="ARBA" id="ARBA00022840"/>
    </source>
</evidence>